<dbReference type="RefSeq" id="WP_096329595.1">
    <property type="nucleotide sequence ID" value="NZ_FOMX01000003.1"/>
</dbReference>
<feature type="signal peptide" evidence="2">
    <location>
        <begin position="1"/>
        <end position="18"/>
    </location>
</feature>
<sequence length="256" mass="26651">MAFLTLLALALSSAPPEAATPDPSIAAWQPAAEPTVATEQPVPQDSPPPAKAEPAAAAAPAAPPSTASASTPAPVDGKPPDTQPVLRAAPGNWGMTFIFGGLGPLSIAGHGDQPLADGLMFTEIGVRRVFKKFVLPFSFGAGITHRTREGTTRPEVSAGVSGSIAVLKGFRVWRRIAPYTGAFLHVHYIDAPGPNNWLVNLSVGPILGIEYYLADRVSLYGQGVFAIGPDISRQSVQLVARAMMAAGGQLGLTFYF</sequence>
<evidence type="ECO:0000256" key="1">
    <source>
        <dbReference type="SAM" id="MobiDB-lite"/>
    </source>
</evidence>
<feature type="chain" id="PRO_5011441097" description="Outer membrane protein beta-barrel domain-containing protein" evidence="2">
    <location>
        <begin position="19"/>
        <end position="256"/>
    </location>
</feature>
<evidence type="ECO:0008006" key="5">
    <source>
        <dbReference type="Google" id="ProtNLM"/>
    </source>
</evidence>
<feature type="region of interest" description="Disordered" evidence="1">
    <location>
        <begin position="14"/>
        <end position="87"/>
    </location>
</feature>
<name>A0A1I1UBN6_9BACT</name>
<proteinExistence type="predicted"/>
<evidence type="ECO:0000313" key="4">
    <source>
        <dbReference type="Proteomes" id="UP000199400"/>
    </source>
</evidence>
<keyword evidence="2" id="KW-0732">Signal</keyword>
<evidence type="ECO:0000313" key="3">
    <source>
        <dbReference type="EMBL" id="SFD68159.1"/>
    </source>
</evidence>
<accession>A0A1I1UBN6</accession>
<dbReference type="Proteomes" id="UP000199400">
    <property type="component" value="Unassembled WGS sequence"/>
</dbReference>
<protein>
    <recommendedName>
        <fullName evidence="5">Outer membrane protein beta-barrel domain-containing protein</fullName>
    </recommendedName>
</protein>
<feature type="compositionally biased region" description="Low complexity" evidence="1">
    <location>
        <begin position="52"/>
        <end position="74"/>
    </location>
</feature>
<reference evidence="4" key="1">
    <citation type="submission" date="2016-10" db="EMBL/GenBank/DDBJ databases">
        <authorList>
            <person name="Varghese N."/>
            <person name="Submissions S."/>
        </authorList>
    </citation>
    <scope>NUCLEOTIDE SEQUENCE [LARGE SCALE GENOMIC DNA]</scope>
    <source>
        <strain evidence="4">ATCC 25963</strain>
    </source>
</reference>
<gene>
    <name evidence="3" type="ORF">SAMN02745121_01122</name>
</gene>
<dbReference type="AlphaFoldDB" id="A0A1I1UBN6"/>
<keyword evidence="4" id="KW-1185">Reference proteome</keyword>
<evidence type="ECO:0000256" key="2">
    <source>
        <dbReference type="SAM" id="SignalP"/>
    </source>
</evidence>
<dbReference type="EMBL" id="FOMX01000003">
    <property type="protein sequence ID" value="SFD68159.1"/>
    <property type="molecule type" value="Genomic_DNA"/>
</dbReference>
<organism evidence="3 4">
    <name type="scientific">Nannocystis exedens</name>
    <dbReference type="NCBI Taxonomy" id="54"/>
    <lineage>
        <taxon>Bacteria</taxon>
        <taxon>Pseudomonadati</taxon>
        <taxon>Myxococcota</taxon>
        <taxon>Polyangia</taxon>
        <taxon>Nannocystales</taxon>
        <taxon>Nannocystaceae</taxon>
        <taxon>Nannocystis</taxon>
    </lineage>
</organism>